<protein>
    <submittedName>
        <fullName evidence="2">Uncharacterized protein</fullName>
    </submittedName>
</protein>
<organism evidence="2 3">
    <name type="scientific">Riccia fluitans</name>
    <dbReference type="NCBI Taxonomy" id="41844"/>
    <lineage>
        <taxon>Eukaryota</taxon>
        <taxon>Viridiplantae</taxon>
        <taxon>Streptophyta</taxon>
        <taxon>Embryophyta</taxon>
        <taxon>Marchantiophyta</taxon>
        <taxon>Marchantiopsida</taxon>
        <taxon>Marchantiidae</taxon>
        <taxon>Marchantiales</taxon>
        <taxon>Ricciaceae</taxon>
        <taxon>Riccia</taxon>
    </lineage>
</organism>
<feature type="compositionally biased region" description="Basic and acidic residues" evidence="1">
    <location>
        <begin position="359"/>
        <end position="383"/>
    </location>
</feature>
<gene>
    <name evidence="2" type="ORF">R1flu_007763</name>
</gene>
<comment type="caution">
    <text evidence="2">The sequence shown here is derived from an EMBL/GenBank/DDBJ whole genome shotgun (WGS) entry which is preliminary data.</text>
</comment>
<proteinExistence type="predicted"/>
<dbReference type="Proteomes" id="UP001605036">
    <property type="component" value="Unassembled WGS sequence"/>
</dbReference>
<accession>A0ABD1Z106</accession>
<feature type="region of interest" description="Disordered" evidence="1">
    <location>
        <begin position="1"/>
        <end position="57"/>
    </location>
</feature>
<evidence type="ECO:0000313" key="3">
    <source>
        <dbReference type="Proteomes" id="UP001605036"/>
    </source>
</evidence>
<name>A0ABD1Z106_9MARC</name>
<sequence>MEAAEGYEQQLMTNVTMAKSTETTTTGDPRPSTSSHSDDEETFSQQQQQQGSGRRDARVVCETFTERDHHDHHFAYSSEFSKHNNSSHDTIQKRRSSKHFKRRGHAYSRNSLLACFIGESVLSQRSIRHHPNSDSANSQRAFFSLIPVDSSKMNEKTGEPSSPQISCIGQVKCSTRHAKARSLAQDMSQLDLSSDYHRPKCATKGSLTKCRSFDFAAAIADIPHLDLNEGAVGASPASAHCPRLMRSVKRPNSMDFSGLEKDTTTSTNGTRLKPSFQHLHQLLKQLLAASVFRFNCGFICGWYSREDCSSAREKDGEHYEIDLSRFASCDIQVNTPSFRETRGEKKLADIHVSQPLPSAEERERGGEVPKDEKFSSEEEEKVRSHPTIVIKVQGRRPSSCDSTLWKRRSMNKALTVEVKK</sequence>
<reference evidence="2 3" key="1">
    <citation type="submission" date="2024-09" db="EMBL/GenBank/DDBJ databases">
        <title>Chromosome-scale assembly of Riccia fluitans.</title>
        <authorList>
            <person name="Paukszto L."/>
            <person name="Sawicki J."/>
            <person name="Karawczyk K."/>
            <person name="Piernik-Szablinska J."/>
            <person name="Szczecinska M."/>
            <person name="Mazdziarz M."/>
        </authorList>
    </citation>
    <scope>NUCLEOTIDE SEQUENCE [LARGE SCALE GENOMIC DNA]</scope>
    <source>
        <strain evidence="2">Rf_01</strain>
        <tissue evidence="2">Aerial parts of the thallus</tissue>
    </source>
</reference>
<feature type="compositionally biased region" description="Polar residues" evidence="1">
    <location>
        <begin position="10"/>
        <end position="35"/>
    </location>
</feature>
<evidence type="ECO:0000313" key="2">
    <source>
        <dbReference type="EMBL" id="KAL2636284.1"/>
    </source>
</evidence>
<dbReference type="AlphaFoldDB" id="A0ABD1Z106"/>
<feature type="region of interest" description="Disordered" evidence="1">
    <location>
        <begin position="352"/>
        <end position="387"/>
    </location>
</feature>
<keyword evidence="3" id="KW-1185">Reference proteome</keyword>
<evidence type="ECO:0000256" key="1">
    <source>
        <dbReference type="SAM" id="MobiDB-lite"/>
    </source>
</evidence>
<feature type="compositionally biased region" description="Basic residues" evidence="1">
    <location>
        <begin position="93"/>
        <end position="103"/>
    </location>
</feature>
<dbReference type="EMBL" id="JBHFFA010000003">
    <property type="protein sequence ID" value="KAL2636284.1"/>
    <property type="molecule type" value="Genomic_DNA"/>
</dbReference>
<feature type="region of interest" description="Disordered" evidence="1">
    <location>
        <begin position="75"/>
        <end position="103"/>
    </location>
</feature>